<evidence type="ECO:0000313" key="2">
    <source>
        <dbReference type="EMBL" id="DAE06472.1"/>
    </source>
</evidence>
<evidence type="ECO:0000256" key="1">
    <source>
        <dbReference type="SAM" id="Phobius"/>
    </source>
</evidence>
<feature type="transmembrane region" description="Helical" evidence="1">
    <location>
        <begin position="103"/>
        <end position="121"/>
    </location>
</feature>
<keyword evidence="1" id="KW-1133">Transmembrane helix</keyword>
<accession>A0A8S5PID1</accession>
<dbReference type="EMBL" id="BK015438">
    <property type="protein sequence ID" value="DAE06472.1"/>
    <property type="molecule type" value="Genomic_DNA"/>
</dbReference>
<protein>
    <submittedName>
        <fullName evidence="2">Uncharacterized protein</fullName>
    </submittedName>
</protein>
<sequence>MAFALIVLSMCCLVLSVLKCCAFAASFFLFALLAHGLCFVEPVSAEYEHHALRRKPHFVGHLSIDARRGYVGILRIAAELAPSVAHGLVAGHFLALVTRHKFFRHWVVWVVLFIFAVKLLMVRRNVSKPLSEYVAKVEYFLIPTK</sequence>
<organism evidence="2">
    <name type="scientific">Siphoviridae sp. ctmP19</name>
    <dbReference type="NCBI Taxonomy" id="2825651"/>
    <lineage>
        <taxon>Viruses</taxon>
        <taxon>Duplodnaviria</taxon>
        <taxon>Heunggongvirae</taxon>
        <taxon>Uroviricota</taxon>
        <taxon>Caudoviricetes</taxon>
    </lineage>
</organism>
<proteinExistence type="predicted"/>
<keyword evidence="1" id="KW-0472">Membrane</keyword>
<name>A0A8S5PID1_9CAUD</name>
<reference evidence="2" key="1">
    <citation type="journal article" date="2021" name="Proc. Natl. Acad. Sci. U.S.A.">
        <title>A Catalog of Tens of Thousands of Viruses from Human Metagenomes Reveals Hidden Associations with Chronic Diseases.</title>
        <authorList>
            <person name="Tisza M.J."/>
            <person name="Buck C.B."/>
        </authorList>
    </citation>
    <scope>NUCLEOTIDE SEQUENCE</scope>
    <source>
        <strain evidence="2">CtmP19</strain>
    </source>
</reference>
<keyword evidence="1" id="KW-0812">Transmembrane</keyword>